<protein>
    <submittedName>
        <fullName evidence="2">PQQ-dependent sugar dehydrogenase</fullName>
    </submittedName>
</protein>
<dbReference type="Gene3D" id="2.120.10.30">
    <property type="entry name" value="TolB, C-terminal domain"/>
    <property type="match status" value="1"/>
</dbReference>
<evidence type="ECO:0000259" key="1">
    <source>
        <dbReference type="Pfam" id="PF07995"/>
    </source>
</evidence>
<evidence type="ECO:0000313" key="2">
    <source>
        <dbReference type="EMBL" id="KAB7892927.1"/>
    </source>
</evidence>
<evidence type="ECO:0000313" key="3">
    <source>
        <dbReference type="Proteomes" id="UP000461010"/>
    </source>
</evidence>
<feature type="domain" description="Glucose/Sorbosone dehydrogenase" evidence="1">
    <location>
        <begin position="33"/>
        <end position="348"/>
    </location>
</feature>
<proteinExistence type="predicted"/>
<organism evidence="2 3">
    <name type="scientific">Poseidonibacter ostreae</name>
    <dbReference type="NCBI Taxonomy" id="2654171"/>
    <lineage>
        <taxon>Bacteria</taxon>
        <taxon>Pseudomonadati</taxon>
        <taxon>Campylobacterota</taxon>
        <taxon>Epsilonproteobacteria</taxon>
        <taxon>Campylobacterales</taxon>
        <taxon>Arcobacteraceae</taxon>
        <taxon>Poseidonibacter</taxon>
    </lineage>
</organism>
<dbReference type="InterPro" id="IPR012938">
    <property type="entry name" value="Glc/Sorbosone_DH"/>
</dbReference>
<dbReference type="InterPro" id="IPR011041">
    <property type="entry name" value="Quinoprot_gluc/sorb_DH_b-prop"/>
</dbReference>
<gene>
    <name evidence="2" type="ORF">GBG18_00190</name>
</gene>
<sequence>MRVVFLFLFASIFSILAISSTKVTKISSNLGVVWGMTFLDENNMLISQKKGKISLLDLKSKTITNIKNVPKVFNKGQAGLFDIQNKNGWIYLTYAKNINGKGATTIARAKLDKDSLVNFQELLVSKSLSNTTAHFGSRITFDESGHLFFSIGDRGIRENGQDLKTHAGSILRLNLDGTVPKDNPFVNNFKALNEIYSYGHRNPQGLFYDKQSKKLYAIEHGPRGGDEINLIKKGSNYGWAIVSKGKEYWNTDYVGKYRSNKKYTDAIKVYTPSIAPSSLIVYSGKKYKSLKRNLLSGALKLRHLNRIVLNTKGEVIKEDRLLENLNERIRNVSESPNGEIYISTDSGNIYLLNR</sequence>
<dbReference type="RefSeq" id="WP_152187313.1">
    <property type="nucleotide sequence ID" value="NZ_WFKI01000073.1"/>
</dbReference>
<dbReference type="PANTHER" id="PTHR19328">
    <property type="entry name" value="HEDGEHOG-INTERACTING PROTEIN"/>
    <property type="match status" value="1"/>
</dbReference>
<reference evidence="2 3" key="1">
    <citation type="submission" date="2019-10" db="EMBL/GenBank/DDBJ databases">
        <title>Poseidonibacter ostreae sp. nov., isolated from the gut of the Ostrea denselamellosa.</title>
        <authorList>
            <person name="Choi A."/>
        </authorList>
    </citation>
    <scope>NUCLEOTIDE SEQUENCE [LARGE SCALE GENOMIC DNA]</scope>
    <source>
        <strain evidence="2 3">SJOD-M-5</strain>
    </source>
</reference>
<accession>A0ABQ6VQ88</accession>
<dbReference type="Proteomes" id="UP000461010">
    <property type="component" value="Unassembled WGS sequence"/>
</dbReference>
<comment type="caution">
    <text evidence="2">The sequence shown here is derived from an EMBL/GenBank/DDBJ whole genome shotgun (WGS) entry which is preliminary data.</text>
</comment>
<dbReference type="Pfam" id="PF07995">
    <property type="entry name" value="GSDH"/>
    <property type="match status" value="1"/>
</dbReference>
<name>A0ABQ6VQ88_9BACT</name>
<dbReference type="InterPro" id="IPR011042">
    <property type="entry name" value="6-blade_b-propeller_TolB-like"/>
</dbReference>
<keyword evidence="3" id="KW-1185">Reference proteome</keyword>
<dbReference type="EMBL" id="WFKJ01000001">
    <property type="protein sequence ID" value="KAB7892927.1"/>
    <property type="molecule type" value="Genomic_DNA"/>
</dbReference>
<dbReference type="PANTHER" id="PTHR19328:SF75">
    <property type="entry name" value="ALDOSE SUGAR DEHYDROGENASE YLII"/>
    <property type="match status" value="1"/>
</dbReference>
<dbReference type="SUPFAM" id="SSF50952">
    <property type="entry name" value="Soluble quinoprotein glucose dehydrogenase"/>
    <property type="match status" value="1"/>
</dbReference>